<dbReference type="AlphaFoldDB" id="A0A1I4TZJ4"/>
<dbReference type="Gene3D" id="3.40.50.300">
    <property type="entry name" value="P-loop containing nucleotide triphosphate hydrolases"/>
    <property type="match status" value="1"/>
</dbReference>
<protein>
    <submittedName>
        <fullName evidence="1">Uncharacterized protein</fullName>
    </submittedName>
</protein>
<evidence type="ECO:0000313" key="2">
    <source>
        <dbReference type="Proteomes" id="UP000199339"/>
    </source>
</evidence>
<keyword evidence="2" id="KW-1185">Reference proteome</keyword>
<dbReference type="RefSeq" id="WP_092000614.1">
    <property type="nucleotide sequence ID" value="NZ_FOUR01000002.1"/>
</dbReference>
<reference evidence="2" key="1">
    <citation type="submission" date="2016-10" db="EMBL/GenBank/DDBJ databases">
        <authorList>
            <person name="Varghese N."/>
            <person name="Submissions S."/>
        </authorList>
    </citation>
    <scope>NUCLEOTIDE SEQUENCE [LARGE SCALE GENOMIC DNA]</scope>
    <source>
        <strain evidence="2">CGMCC 1.6775</strain>
    </source>
</reference>
<dbReference type="InterPro" id="IPR027417">
    <property type="entry name" value="P-loop_NTPase"/>
</dbReference>
<proteinExistence type="predicted"/>
<gene>
    <name evidence="1" type="ORF">SAMN04487961_1373</name>
</gene>
<accession>A0A1I4TZJ4</accession>
<organism evidence="1 2">
    <name type="scientific">Marinobacter pelagius</name>
    <dbReference type="NCBI Taxonomy" id="379482"/>
    <lineage>
        <taxon>Bacteria</taxon>
        <taxon>Pseudomonadati</taxon>
        <taxon>Pseudomonadota</taxon>
        <taxon>Gammaproteobacteria</taxon>
        <taxon>Pseudomonadales</taxon>
        <taxon>Marinobacteraceae</taxon>
        <taxon>Marinobacter</taxon>
    </lineage>
</organism>
<dbReference type="Proteomes" id="UP000199339">
    <property type="component" value="Unassembled WGS sequence"/>
</dbReference>
<dbReference type="EMBL" id="FOUR01000002">
    <property type="protein sequence ID" value="SFM82228.1"/>
    <property type="molecule type" value="Genomic_DNA"/>
</dbReference>
<name>A0A1I4TZJ4_9GAMM</name>
<dbReference type="OrthoDB" id="3760425at2"/>
<dbReference type="SUPFAM" id="SSF52540">
    <property type="entry name" value="P-loop containing nucleoside triphosphate hydrolases"/>
    <property type="match status" value="1"/>
</dbReference>
<sequence>MTVKKRIVIHIGTEKTGTTTLQKNLLDNVAQLKAQGVLYLHGDDLINSRDIAAAMLPDSQEDDYLNSLGIGKNAEGRSRFRQKIYEKLKRDIEEAGDKIHTIIISSEHFHSRLRDESSILTLKQWLEPFSDQFTVFCYLRRQVDMVTSFYSTLLKGGGIKPFDDVMDTMLREDNHYCNYQMMLEKWGNVFSESSMRVKRFDRSELLNGNIIDDFLSDVGVDKNCIEHSTDSVNESLTHLGQFILREMNLMDKARADRSGKVEGLLSRILRLLRVRATRSRLETLTLDRDRKRIRKQVIEAFRGKGQQPTVDEAMMYQSRFDQSNEAVRRRWFPEDTSLFPNAFKDDTCRQLSAEQESAMSYTINYFQFGGQGASEFTKYDDCVEALKEASHVMEERDLVKARKVLTVAKAIRPGGPAINQRLTAIDQLIRKSN</sequence>
<evidence type="ECO:0000313" key="1">
    <source>
        <dbReference type="EMBL" id="SFM82228.1"/>
    </source>
</evidence>